<dbReference type="InterPro" id="IPR016102">
    <property type="entry name" value="Succinyl-CoA_synth-like"/>
</dbReference>
<dbReference type="EMBL" id="CP033221">
    <property type="protein sequence ID" value="AZV80750.1"/>
    <property type="molecule type" value="Genomic_DNA"/>
</dbReference>
<keyword evidence="3" id="KW-0547">Nucleotide-binding</keyword>
<dbReference type="SMART" id="SM00881">
    <property type="entry name" value="CoA_binding"/>
    <property type="match status" value="1"/>
</dbReference>
<dbReference type="AlphaFoldDB" id="A0A3T0N9N4"/>
<dbReference type="InterPro" id="IPR013815">
    <property type="entry name" value="ATP_grasp_subdomain_1"/>
</dbReference>
<dbReference type="Pfam" id="PF13549">
    <property type="entry name" value="ATP-grasp_5"/>
    <property type="match status" value="1"/>
</dbReference>
<dbReference type="SUPFAM" id="SSF52210">
    <property type="entry name" value="Succinyl-CoA synthetase domains"/>
    <property type="match status" value="2"/>
</dbReference>
<accession>A0A3T0N9N4</accession>
<dbReference type="PANTHER" id="PTHR43334:SF1">
    <property type="entry name" value="3-HYDROXYPROPIONATE--COA LIGASE [ADP-FORMING]"/>
    <property type="match status" value="1"/>
</dbReference>
<organism evidence="7 8">
    <name type="scientific">Parasedimentitalea marina</name>
    <dbReference type="NCBI Taxonomy" id="2483033"/>
    <lineage>
        <taxon>Bacteria</taxon>
        <taxon>Pseudomonadati</taxon>
        <taxon>Pseudomonadota</taxon>
        <taxon>Alphaproteobacteria</taxon>
        <taxon>Rhodobacterales</taxon>
        <taxon>Paracoccaceae</taxon>
        <taxon>Parasedimentitalea</taxon>
    </lineage>
</organism>
<dbReference type="Pfam" id="PF13607">
    <property type="entry name" value="Succ_CoA_lig"/>
    <property type="match status" value="1"/>
</dbReference>
<gene>
    <name evidence="7" type="ORF">EBB79_22615</name>
</gene>
<keyword evidence="1" id="KW-0816">Tricarboxylic acid cycle</keyword>
<dbReference type="GO" id="GO:0006099">
    <property type="term" value="P:tricarboxylic acid cycle"/>
    <property type="evidence" value="ECO:0007669"/>
    <property type="project" value="UniProtKB-KW"/>
</dbReference>
<dbReference type="Gene3D" id="3.40.50.720">
    <property type="entry name" value="NAD(P)-binding Rossmann-like Domain"/>
    <property type="match status" value="1"/>
</dbReference>
<evidence type="ECO:0000313" key="7">
    <source>
        <dbReference type="EMBL" id="AZV80750.1"/>
    </source>
</evidence>
<keyword evidence="4" id="KW-0067">ATP-binding</keyword>
<dbReference type="OrthoDB" id="9807426at2"/>
<dbReference type="Gene3D" id="3.30.1490.20">
    <property type="entry name" value="ATP-grasp fold, A domain"/>
    <property type="match status" value="1"/>
</dbReference>
<proteinExistence type="inferred from homology"/>
<dbReference type="InterPro" id="IPR003781">
    <property type="entry name" value="CoA-bd"/>
</dbReference>
<dbReference type="InterPro" id="IPR036291">
    <property type="entry name" value="NAD(P)-bd_dom_sf"/>
</dbReference>
<dbReference type="PANTHER" id="PTHR43334">
    <property type="entry name" value="ACETATE--COA LIGASE [ADP-FORMING]"/>
    <property type="match status" value="1"/>
</dbReference>
<comment type="similarity">
    <text evidence="5">In the N-terminal section; belongs to the acetate CoA ligase alpha subunit family.</text>
</comment>
<dbReference type="KEGG" id="sedi:EBB79_22615"/>
<dbReference type="Pfam" id="PF19045">
    <property type="entry name" value="Ligase_CoA_2"/>
    <property type="match status" value="1"/>
</dbReference>
<dbReference type="InterPro" id="IPR043938">
    <property type="entry name" value="Ligase_CoA_dom"/>
</dbReference>
<dbReference type="Gene3D" id="3.40.50.261">
    <property type="entry name" value="Succinyl-CoA synthetase domains"/>
    <property type="match status" value="2"/>
</dbReference>
<evidence type="ECO:0000256" key="3">
    <source>
        <dbReference type="ARBA" id="ARBA00022741"/>
    </source>
</evidence>
<dbReference type="InterPro" id="IPR032875">
    <property type="entry name" value="Succ_CoA_lig_flav_dom"/>
</dbReference>
<dbReference type="Pfam" id="PF13380">
    <property type="entry name" value="CoA_binding_2"/>
    <property type="match status" value="1"/>
</dbReference>
<dbReference type="SUPFAM" id="SSF51735">
    <property type="entry name" value="NAD(P)-binding Rossmann-fold domains"/>
    <property type="match status" value="1"/>
</dbReference>
<evidence type="ECO:0000313" key="8">
    <source>
        <dbReference type="Proteomes" id="UP000283063"/>
    </source>
</evidence>
<keyword evidence="8" id="KW-1185">Reference proteome</keyword>
<protein>
    <submittedName>
        <fullName evidence="7">CoA-binding protein</fullName>
    </submittedName>
</protein>
<evidence type="ECO:0000256" key="5">
    <source>
        <dbReference type="ARBA" id="ARBA00060888"/>
    </source>
</evidence>
<evidence type="ECO:0000256" key="4">
    <source>
        <dbReference type="ARBA" id="ARBA00022840"/>
    </source>
</evidence>
<dbReference type="Proteomes" id="UP000283063">
    <property type="component" value="Plasmid pW43B"/>
</dbReference>
<name>A0A3T0N9N4_9RHOB</name>
<sequence length="714" mass="75666">MTTALNTILKARSVAIIGASNDPSKRGNQAIRKLHADGYEGAIYPINPKASEILGFKTYTSVLHVDADIDLALICTPAKSLPDILDQCGTKNIPGAVVLAAGFTEAEPDGQAIAEATLQAAQKNNVRVIGPNTNGLFNLHNKMNLVGVQDVEPGNIGICSQSGNMMLALATEAKRRGGLGFSSYVGVGNQLDLNLADYLQYFGDDDDTKAPVFYVEGFQEGRAFLDTCRKVTQKKPVIIYKSGRTEAGQVAASSHTGSLASSFALTRGLLRQAGATVVEQSDKILSIAEGLSKLPVPKGGRVAILADGGGHATVTVDALVDAGVELAELSSETIAKLRQLLPVAASLTNPVDVAGGTDEDPSVCADCADVILADNNVDILMIIGMYGGFAARFNPALLGNELDTSQRISELSSKYGKPLLVQSVYAALRTKPIELLKDAGVPVFIWPEPAVRCTSELIAYANARSRNAASPLVMPDGPVAEGKYILAKITQESRAAFYEHEAKDLLAAYGVNVPGQFLARTEDDLAKVVEVLGNGPMAMKIVSHDILHKSDAGGVMLKISGEGAMRSAYREILANARAYNPDAHVHGVLVAPMAQSGVEIIIGVVHDPMFGPVMMFGLGGIFVEVLKDVAFRALPMSQADAREMIEEIQSSNILDGVRGGVPVDKTSLEDLMMKVSQLALAHPEIKEIDLNPVIVRNDGYDVVDARMILNSKGD</sequence>
<evidence type="ECO:0000259" key="6">
    <source>
        <dbReference type="SMART" id="SM00881"/>
    </source>
</evidence>
<dbReference type="FunFam" id="3.30.1490.20:FF:000020">
    <property type="entry name" value="Protein lysine acetyltransferase"/>
    <property type="match status" value="1"/>
</dbReference>
<reference evidence="7 8" key="1">
    <citation type="submission" date="2018-10" db="EMBL/GenBank/DDBJ databases">
        <title>Parasedimentitalea marina sp. nov., a psychrophilic bacterium isolated from deep seawater of the New Britain Trench.</title>
        <authorList>
            <person name="Cao J."/>
        </authorList>
    </citation>
    <scope>NUCLEOTIDE SEQUENCE [LARGE SCALE GENOMIC DNA]</scope>
    <source>
        <strain evidence="7 8">W43</strain>
        <plasmid evidence="7 8">pW43B</plasmid>
    </source>
</reference>
<geneLocation type="plasmid" evidence="7 8">
    <name>pW43B</name>
</geneLocation>
<dbReference type="RefSeq" id="WP_127751249.1">
    <property type="nucleotide sequence ID" value="NZ_CP033221.1"/>
</dbReference>
<dbReference type="GO" id="GO:0005524">
    <property type="term" value="F:ATP binding"/>
    <property type="evidence" value="ECO:0007669"/>
    <property type="project" value="UniProtKB-KW"/>
</dbReference>
<dbReference type="Gene3D" id="3.30.470.20">
    <property type="entry name" value="ATP-grasp fold, B domain"/>
    <property type="match status" value="1"/>
</dbReference>
<dbReference type="SUPFAM" id="SSF56059">
    <property type="entry name" value="Glutathione synthetase ATP-binding domain-like"/>
    <property type="match status" value="1"/>
</dbReference>
<feature type="domain" description="CoA-binding" evidence="6">
    <location>
        <begin position="8"/>
        <end position="103"/>
    </location>
</feature>
<dbReference type="InterPro" id="IPR051538">
    <property type="entry name" value="Acyl-CoA_Synth/Transferase"/>
</dbReference>
<dbReference type="GO" id="GO:0043758">
    <property type="term" value="F:acetate-CoA ligase (ADP-forming) activity"/>
    <property type="evidence" value="ECO:0007669"/>
    <property type="project" value="InterPro"/>
</dbReference>
<evidence type="ECO:0000256" key="2">
    <source>
        <dbReference type="ARBA" id="ARBA00022598"/>
    </source>
</evidence>
<keyword evidence="2" id="KW-0436">Ligase</keyword>
<evidence type="ECO:0000256" key="1">
    <source>
        <dbReference type="ARBA" id="ARBA00022532"/>
    </source>
</evidence>
<keyword evidence="7" id="KW-0614">Plasmid</keyword>